<sequence length="313" mass="34804">MAVKKNRPNRRKTSTGNRPIITLIVVAVILCAILVLLEWLKSTTSRVLEQKPPIAQEERHKLPARQSYNQIELQPYTSAMPEHKPQHKKKPVSVGTVAIIVDDMGTNLQEAKALMAINVPLTFSLIPGLPKVREVDKLASERGYQVMIHIPMEPKGYPKQRLEENGILLSQTDAEIEKRLGSYFKQVPHAAGANNHMGSRFSEDDQKMRLVLNQLKARSLFFVDSRTTPDSVGLSLARSMEVYAAGRNVFLDNTQDVPAITAQLEQLAALARKKGSAIGICHPHKTTIQALAIHLPRLKKEGIIFVPAGDLVR</sequence>
<gene>
    <name evidence="2" type="ORF">KI809_19820</name>
</gene>
<name>A0AAW4LEY5_9BACT</name>
<evidence type="ECO:0000256" key="1">
    <source>
        <dbReference type="SAM" id="Phobius"/>
    </source>
</evidence>
<keyword evidence="1" id="KW-0812">Transmembrane</keyword>
<dbReference type="Pfam" id="PF04748">
    <property type="entry name" value="Polysacc_deac_2"/>
    <property type="match status" value="1"/>
</dbReference>
<keyword evidence="1" id="KW-0472">Membrane</keyword>
<reference evidence="2 3" key="1">
    <citation type="submission" date="2021-05" db="EMBL/GenBank/DDBJ databases">
        <title>The draft genome of Geobacter pelophilus DSM 12255.</title>
        <authorList>
            <person name="Xu Z."/>
            <person name="Masuda Y."/>
            <person name="Itoh H."/>
            <person name="Senoo K."/>
        </authorList>
    </citation>
    <scope>NUCLEOTIDE SEQUENCE [LARGE SCALE GENOMIC DNA]</scope>
    <source>
        <strain evidence="2 3">DSM 12255</strain>
    </source>
</reference>
<protein>
    <submittedName>
        <fullName evidence="2">Divergent polysaccharide deacetylase family protein</fullName>
    </submittedName>
</protein>
<dbReference type="InterPro" id="IPR011330">
    <property type="entry name" value="Glyco_hydro/deAcase_b/a-brl"/>
</dbReference>
<organism evidence="2 3">
    <name type="scientific">Geoanaerobacter pelophilus</name>
    <dbReference type="NCBI Taxonomy" id="60036"/>
    <lineage>
        <taxon>Bacteria</taxon>
        <taxon>Pseudomonadati</taxon>
        <taxon>Thermodesulfobacteriota</taxon>
        <taxon>Desulfuromonadia</taxon>
        <taxon>Geobacterales</taxon>
        <taxon>Geobacteraceae</taxon>
        <taxon>Geoanaerobacter</taxon>
    </lineage>
</organism>
<dbReference type="InterPro" id="IPR006837">
    <property type="entry name" value="Divergent_DAC"/>
</dbReference>
<dbReference type="CDD" id="cd10936">
    <property type="entry name" value="CE4_DAC2"/>
    <property type="match status" value="1"/>
</dbReference>
<dbReference type="PANTHER" id="PTHR30105">
    <property type="entry name" value="UNCHARACTERIZED YIBQ-RELATED"/>
    <property type="match status" value="1"/>
</dbReference>
<dbReference type="EMBL" id="JAHCVJ010000014">
    <property type="protein sequence ID" value="MBT0666564.1"/>
    <property type="molecule type" value="Genomic_DNA"/>
</dbReference>
<dbReference type="PANTHER" id="PTHR30105:SF2">
    <property type="entry name" value="DIVERGENT POLYSACCHARIDE DEACETYLASE SUPERFAMILY"/>
    <property type="match status" value="1"/>
</dbReference>
<comment type="caution">
    <text evidence="2">The sequence shown here is derived from an EMBL/GenBank/DDBJ whole genome shotgun (WGS) entry which is preliminary data.</text>
</comment>
<dbReference type="Gene3D" id="3.20.20.370">
    <property type="entry name" value="Glycoside hydrolase/deacetylase"/>
    <property type="match status" value="1"/>
</dbReference>
<dbReference type="Proteomes" id="UP000811899">
    <property type="component" value="Unassembled WGS sequence"/>
</dbReference>
<proteinExistence type="predicted"/>
<dbReference type="SUPFAM" id="SSF88713">
    <property type="entry name" value="Glycoside hydrolase/deacetylase"/>
    <property type="match status" value="1"/>
</dbReference>
<dbReference type="GO" id="GO:0005975">
    <property type="term" value="P:carbohydrate metabolic process"/>
    <property type="evidence" value="ECO:0007669"/>
    <property type="project" value="InterPro"/>
</dbReference>
<evidence type="ECO:0000313" key="3">
    <source>
        <dbReference type="Proteomes" id="UP000811899"/>
    </source>
</evidence>
<keyword evidence="1" id="KW-1133">Transmembrane helix</keyword>
<dbReference type="RefSeq" id="WP_214173335.1">
    <property type="nucleotide sequence ID" value="NZ_JAHCVJ010000014.1"/>
</dbReference>
<accession>A0AAW4LEY5</accession>
<dbReference type="AlphaFoldDB" id="A0AAW4LEY5"/>
<feature type="transmembrane region" description="Helical" evidence="1">
    <location>
        <begin position="20"/>
        <end position="40"/>
    </location>
</feature>
<keyword evidence="3" id="KW-1185">Reference proteome</keyword>
<evidence type="ECO:0000313" key="2">
    <source>
        <dbReference type="EMBL" id="MBT0666564.1"/>
    </source>
</evidence>